<dbReference type="InterPro" id="IPR027791">
    <property type="entry name" value="Galactosyl_T_C"/>
</dbReference>
<comment type="caution">
    <text evidence="4">The sequence shown here is derived from an EMBL/GenBank/DDBJ whole genome shotgun (WGS) entry which is preliminary data.</text>
</comment>
<evidence type="ECO:0000256" key="1">
    <source>
        <dbReference type="ARBA" id="ARBA00022679"/>
    </source>
</evidence>
<dbReference type="EMBL" id="JBHTLJ010000003">
    <property type="protein sequence ID" value="MFD1163106.1"/>
    <property type="molecule type" value="Genomic_DNA"/>
</dbReference>
<dbReference type="PANTHER" id="PTHR22916:SF64">
    <property type="entry name" value="TRANSFERASE, PUTATIVE-RELATED"/>
    <property type="match status" value="1"/>
</dbReference>
<protein>
    <submittedName>
        <fullName evidence="4">Glycosyltransferase family 2 protein</fullName>
        <ecNumber evidence="4">2.4.-.-</ecNumber>
    </submittedName>
</protein>
<evidence type="ECO:0000259" key="3">
    <source>
        <dbReference type="Pfam" id="PF02709"/>
    </source>
</evidence>
<accession>A0ABW3RDL4</accession>
<dbReference type="InterPro" id="IPR001173">
    <property type="entry name" value="Glyco_trans_2-like"/>
</dbReference>
<keyword evidence="1 4" id="KW-0808">Transferase</keyword>
<sequence length="331" mass="38802">MKFSLIICTYMRSEPLLKLLFSVKEQTLYPNEILIIDGSIDDKTKQLFKNHTFKNLNYYKVEEKDRGLTKQRNFGINLVDETSEIICFLDDDIIVKPNYFENLLTTYKAKQDALAVGGYILNDNVWKLSDNKNNNNNFYFDGWMRIEPSRFKLRRKFGLFPDKIPGFFPTFAHGRSVGFLPPSGKIYQVEQIMGGVSSYKKEIFQQLNFSTYFEGYGLYEDADFSLRLSKIGKLYVNTAAQLYHYHDDSGRPNKYKYGKMVVRNGWYVWRVKYPKPTLKARIKWNATSFLLTIIRFTNVVNTNKKKEALTESLGRIVGWWSLVFNKPKVQL</sequence>
<evidence type="ECO:0000259" key="2">
    <source>
        <dbReference type="Pfam" id="PF00535"/>
    </source>
</evidence>
<dbReference type="Pfam" id="PF00535">
    <property type="entry name" value="Glycos_transf_2"/>
    <property type="match status" value="1"/>
</dbReference>
<dbReference type="Proteomes" id="UP001597163">
    <property type="component" value="Unassembled WGS sequence"/>
</dbReference>
<gene>
    <name evidence="4" type="ORF">ACFQ2E_11795</name>
</gene>
<dbReference type="GO" id="GO:0016757">
    <property type="term" value="F:glycosyltransferase activity"/>
    <property type="evidence" value="ECO:0007669"/>
    <property type="project" value="UniProtKB-KW"/>
</dbReference>
<reference evidence="5" key="1">
    <citation type="journal article" date="2019" name="Int. J. Syst. Evol. Microbiol.">
        <title>The Global Catalogue of Microorganisms (GCM) 10K type strain sequencing project: providing services to taxonomists for standard genome sequencing and annotation.</title>
        <authorList>
            <consortium name="The Broad Institute Genomics Platform"/>
            <consortium name="The Broad Institute Genome Sequencing Center for Infectious Disease"/>
            <person name="Wu L."/>
            <person name="Ma J."/>
        </authorList>
    </citation>
    <scope>NUCLEOTIDE SEQUENCE [LARGE SCALE GENOMIC DNA]</scope>
    <source>
        <strain evidence="5">CCUG 63246</strain>
    </source>
</reference>
<name>A0ABW3RDL4_9FLAO</name>
<organism evidence="4 5">
    <name type="scientific">Hwangdonia seohaensis</name>
    <dbReference type="NCBI Taxonomy" id="1240727"/>
    <lineage>
        <taxon>Bacteria</taxon>
        <taxon>Pseudomonadati</taxon>
        <taxon>Bacteroidota</taxon>
        <taxon>Flavobacteriia</taxon>
        <taxon>Flavobacteriales</taxon>
        <taxon>Flavobacteriaceae</taxon>
        <taxon>Hwangdonia</taxon>
    </lineage>
</organism>
<dbReference type="RefSeq" id="WP_311940222.1">
    <property type="nucleotide sequence ID" value="NZ_JAVSCK010000003.1"/>
</dbReference>
<dbReference type="EC" id="2.4.-.-" evidence="4"/>
<evidence type="ECO:0000313" key="5">
    <source>
        <dbReference type="Proteomes" id="UP001597163"/>
    </source>
</evidence>
<keyword evidence="5" id="KW-1185">Reference proteome</keyword>
<dbReference type="InterPro" id="IPR029044">
    <property type="entry name" value="Nucleotide-diphossugar_trans"/>
</dbReference>
<proteinExistence type="predicted"/>
<dbReference type="PANTHER" id="PTHR22916">
    <property type="entry name" value="GLYCOSYLTRANSFERASE"/>
    <property type="match status" value="1"/>
</dbReference>
<dbReference type="CDD" id="cd00761">
    <property type="entry name" value="Glyco_tranf_GTA_type"/>
    <property type="match status" value="1"/>
</dbReference>
<feature type="domain" description="Galactosyltransferase C-terminal" evidence="3">
    <location>
        <begin position="182"/>
        <end position="232"/>
    </location>
</feature>
<dbReference type="Pfam" id="PF02709">
    <property type="entry name" value="Glyco_transf_7C"/>
    <property type="match status" value="1"/>
</dbReference>
<keyword evidence="4" id="KW-0328">Glycosyltransferase</keyword>
<dbReference type="Gene3D" id="3.90.550.10">
    <property type="entry name" value="Spore Coat Polysaccharide Biosynthesis Protein SpsA, Chain A"/>
    <property type="match status" value="1"/>
</dbReference>
<dbReference type="SUPFAM" id="SSF53448">
    <property type="entry name" value="Nucleotide-diphospho-sugar transferases"/>
    <property type="match status" value="1"/>
</dbReference>
<feature type="domain" description="Glycosyltransferase 2-like" evidence="2">
    <location>
        <begin position="4"/>
        <end position="168"/>
    </location>
</feature>
<evidence type="ECO:0000313" key="4">
    <source>
        <dbReference type="EMBL" id="MFD1163106.1"/>
    </source>
</evidence>